<reference evidence="2 3" key="1">
    <citation type="submission" date="2020-08" db="EMBL/GenBank/DDBJ databases">
        <title>Sequencing the genomes of 1000 actinobacteria strains.</title>
        <authorList>
            <person name="Klenk H.-P."/>
        </authorList>
    </citation>
    <scope>NUCLEOTIDE SEQUENCE [LARGE SCALE GENOMIC DNA]</scope>
    <source>
        <strain evidence="2 3">DSM 16678</strain>
    </source>
</reference>
<dbReference type="RefSeq" id="WP_181428742.1">
    <property type="nucleotide sequence ID" value="NZ_JACIBU010000001.1"/>
</dbReference>
<name>A0A839XUX9_9ACTN</name>
<dbReference type="EMBL" id="JACIBU010000001">
    <property type="protein sequence ID" value="MBB3674399.1"/>
    <property type="molecule type" value="Genomic_DNA"/>
</dbReference>
<organism evidence="2 3">
    <name type="scientific">Modestobacter versicolor</name>
    <dbReference type="NCBI Taxonomy" id="429133"/>
    <lineage>
        <taxon>Bacteria</taxon>
        <taxon>Bacillati</taxon>
        <taxon>Actinomycetota</taxon>
        <taxon>Actinomycetes</taxon>
        <taxon>Geodermatophilales</taxon>
        <taxon>Geodermatophilaceae</taxon>
        <taxon>Modestobacter</taxon>
    </lineage>
</organism>
<comment type="caution">
    <text evidence="2">The sequence shown here is derived from an EMBL/GenBank/DDBJ whole genome shotgun (WGS) entry which is preliminary data.</text>
</comment>
<evidence type="ECO:0000313" key="2">
    <source>
        <dbReference type="EMBL" id="MBB3674399.1"/>
    </source>
</evidence>
<dbReference type="AlphaFoldDB" id="A0A839XUX9"/>
<feature type="region of interest" description="Disordered" evidence="1">
    <location>
        <begin position="1"/>
        <end position="28"/>
    </location>
</feature>
<evidence type="ECO:0000256" key="1">
    <source>
        <dbReference type="SAM" id="MobiDB-lite"/>
    </source>
</evidence>
<sequence length="56" mass="5830">MPRAARPLLRSVPPLPAHRQAAGRLPTGPRYLRSSVALLPPAPAADSGAVRLTALP</sequence>
<protein>
    <submittedName>
        <fullName evidence="2">Uncharacterized protein</fullName>
    </submittedName>
</protein>
<gene>
    <name evidence="2" type="ORF">FHX36_000134</name>
</gene>
<dbReference type="Proteomes" id="UP000580718">
    <property type="component" value="Unassembled WGS sequence"/>
</dbReference>
<accession>A0A839XUX9</accession>
<proteinExistence type="predicted"/>
<evidence type="ECO:0000313" key="3">
    <source>
        <dbReference type="Proteomes" id="UP000580718"/>
    </source>
</evidence>